<dbReference type="Pfam" id="PF00891">
    <property type="entry name" value="Methyltransf_2"/>
    <property type="match status" value="1"/>
</dbReference>
<dbReference type="FunFam" id="1.10.10.10:FF:000357">
    <property type="entry name" value="Caffeic acid 3-O-methyltransferase"/>
    <property type="match status" value="1"/>
</dbReference>
<feature type="active site" description="Proton acceptor" evidence="5">
    <location>
        <position position="269"/>
    </location>
</feature>
<evidence type="ECO:0000256" key="3">
    <source>
        <dbReference type="ARBA" id="ARBA00022691"/>
    </source>
</evidence>
<dbReference type="GO" id="GO:0008757">
    <property type="term" value="F:S-adenosylmethionine-dependent methyltransferase activity"/>
    <property type="evidence" value="ECO:0007669"/>
    <property type="project" value="UniProtKB-ARBA"/>
</dbReference>
<dbReference type="InterPro" id="IPR012967">
    <property type="entry name" value="COMT_dimerisation"/>
</dbReference>
<keyword evidence="1 8" id="KW-0489">Methyltransferase</keyword>
<feature type="domain" description="O-methyltransferase dimerisation" evidence="7">
    <location>
        <begin position="24"/>
        <end position="117"/>
    </location>
</feature>
<evidence type="ECO:0000259" key="7">
    <source>
        <dbReference type="Pfam" id="PF08100"/>
    </source>
</evidence>
<evidence type="ECO:0000256" key="2">
    <source>
        <dbReference type="ARBA" id="ARBA00022679"/>
    </source>
</evidence>
<protein>
    <submittedName>
        <fullName evidence="8">Putative methyltransferase</fullName>
    </submittedName>
</protein>
<evidence type="ECO:0000256" key="5">
    <source>
        <dbReference type="PIRSR" id="PIRSR005739-1"/>
    </source>
</evidence>
<sequence>MSSLVQDETTNIISNEKEDFLRVMQLSSGLILPMILKTVIELDLFELMAKAGPNAQLSAIEISSLLPTKNPEAPVMLDRILKFLASFSFLNCNVIADEQGGAKTLYSSAPICKKFLPDEDGISLASLLMLPVDKAHFDSWYHLKDAILEGGIPFIRAHGADAFEQPIKDTRFFDVFNKALHNHACMVMKRLLEVYKGFEEVKELVDVGGGHGGTLSCIVAKYPNIRAINYDIPQVVECAAPRSGVEFVRGNMFESIPKGEVMMMKWVLHDWDDDHCVTILKNCYEALPENGKLIVIELVLPETPNGDTISKIGYQFDINMLSVNTGGKERTEKEFEHLATQAGFASIKLICRADCDWVIEFYKN</sequence>
<dbReference type="InterPro" id="IPR029063">
    <property type="entry name" value="SAM-dependent_MTases_sf"/>
</dbReference>
<dbReference type="Gene3D" id="3.40.50.150">
    <property type="entry name" value="Vaccinia Virus protein VP39"/>
    <property type="match status" value="1"/>
</dbReference>
<dbReference type="GO" id="GO:0032259">
    <property type="term" value="P:methylation"/>
    <property type="evidence" value="ECO:0007669"/>
    <property type="project" value="UniProtKB-KW"/>
</dbReference>
<organism evidence="8">
    <name type="scientific">Catharanthus roseus</name>
    <name type="common">Madagascar periwinkle</name>
    <name type="synonym">Vinca rosea</name>
    <dbReference type="NCBI Taxonomy" id="4058"/>
    <lineage>
        <taxon>Eukaryota</taxon>
        <taxon>Viridiplantae</taxon>
        <taxon>Streptophyta</taxon>
        <taxon>Embryophyta</taxon>
        <taxon>Tracheophyta</taxon>
        <taxon>Spermatophyta</taxon>
        <taxon>Magnoliopsida</taxon>
        <taxon>eudicotyledons</taxon>
        <taxon>Gunneridae</taxon>
        <taxon>Pentapetalae</taxon>
        <taxon>asterids</taxon>
        <taxon>lamiids</taxon>
        <taxon>Gentianales</taxon>
        <taxon>Apocynaceae</taxon>
        <taxon>Rauvolfioideae</taxon>
        <taxon>Vinceae</taxon>
        <taxon>Catharanthinae</taxon>
        <taxon>Catharanthus</taxon>
    </lineage>
</organism>
<dbReference type="PIRSF" id="PIRSF005739">
    <property type="entry name" value="O-mtase"/>
    <property type="match status" value="1"/>
</dbReference>
<dbReference type="InterPro" id="IPR001077">
    <property type="entry name" value="COMT_C"/>
</dbReference>
<dbReference type="GO" id="GO:0008171">
    <property type="term" value="F:O-methyltransferase activity"/>
    <property type="evidence" value="ECO:0007669"/>
    <property type="project" value="InterPro"/>
</dbReference>
<dbReference type="SUPFAM" id="SSF53335">
    <property type="entry name" value="S-adenosyl-L-methionine-dependent methyltransferases"/>
    <property type="match status" value="1"/>
</dbReference>
<dbReference type="GO" id="GO:0009813">
    <property type="term" value="P:flavonoid biosynthetic process"/>
    <property type="evidence" value="ECO:0007669"/>
    <property type="project" value="UniProtKB-ARBA"/>
</dbReference>
<keyword evidence="3" id="KW-0949">S-adenosyl-L-methionine</keyword>
<proteinExistence type="evidence at transcript level"/>
<comment type="similarity">
    <text evidence="4">Belongs to the class I-like SAM-binding methyltransferase superfamily. Cation-independent O-methyltransferase family. COMT subfamily.</text>
</comment>
<evidence type="ECO:0000256" key="4">
    <source>
        <dbReference type="ARBA" id="ARBA00034481"/>
    </source>
</evidence>
<dbReference type="Pfam" id="PF08100">
    <property type="entry name" value="Dimerisation"/>
    <property type="match status" value="1"/>
</dbReference>
<feature type="domain" description="O-methyltransferase C-terminal" evidence="6">
    <location>
        <begin position="140"/>
        <end position="345"/>
    </location>
</feature>
<dbReference type="PANTHER" id="PTHR11746">
    <property type="entry name" value="O-METHYLTRANSFERASE"/>
    <property type="match status" value="1"/>
</dbReference>
<dbReference type="SUPFAM" id="SSF46785">
    <property type="entry name" value="Winged helix' DNA-binding domain"/>
    <property type="match status" value="1"/>
</dbReference>
<dbReference type="InterPro" id="IPR036388">
    <property type="entry name" value="WH-like_DNA-bd_sf"/>
</dbReference>
<dbReference type="InterPro" id="IPR036390">
    <property type="entry name" value="WH_DNA-bd_sf"/>
</dbReference>
<evidence type="ECO:0000256" key="1">
    <source>
        <dbReference type="ARBA" id="ARBA00022603"/>
    </source>
</evidence>
<dbReference type="EMBL" id="HM584931">
    <property type="protein sequence ID" value="ADP00412.1"/>
    <property type="molecule type" value="mRNA"/>
</dbReference>
<reference evidence="8" key="1">
    <citation type="journal article" date="2010" name="Proc. Natl. Acad. Sci. U.S.A.">
        <title>Homolog of tocopherol C methyltransferases catalyzes N methylation in anticancer alkaloid biosynthesis.</title>
        <authorList>
            <person name="Liscombe D.K."/>
            <person name="Usera A.R."/>
            <person name="O'Connor S.E."/>
        </authorList>
    </citation>
    <scope>NUCLEOTIDE SEQUENCE</scope>
</reference>
<evidence type="ECO:0000259" key="6">
    <source>
        <dbReference type="Pfam" id="PF00891"/>
    </source>
</evidence>
<accession>E3UTU2</accession>
<dbReference type="Gene3D" id="1.10.10.10">
    <property type="entry name" value="Winged helix-like DNA-binding domain superfamily/Winged helix DNA-binding domain"/>
    <property type="match status" value="1"/>
</dbReference>
<dbReference type="AlphaFoldDB" id="E3UTU2"/>
<evidence type="ECO:0000313" key="8">
    <source>
        <dbReference type="EMBL" id="ADP00412.1"/>
    </source>
</evidence>
<dbReference type="InterPro" id="IPR016461">
    <property type="entry name" value="COMT-like"/>
</dbReference>
<dbReference type="PROSITE" id="PS51683">
    <property type="entry name" value="SAM_OMT_II"/>
    <property type="match status" value="1"/>
</dbReference>
<dbReference type="GO" id="GO:0046983">
    <property type="term" value="F:protein dimerization activity"/>
    <property type="evidence" value="ECO:0007669"/>
    <property type="project" value="InterPro"/>
</dbReference>
<name>E3UTU2_CATRO</name>
<keyword evidence="2 8" id="KW-0808">Transferase</keyword>